<accession>A0ABD2JUV2</accession>
<sequence length="125" mass="14166">MQQTIFSHSLASFFGPVWPTPSWRHCGGRAHSSRHLHGRPGRVSSSVPVPRTVVELPKSFLEKHHLEVAFKVLKAILVILWPGSAKNSGKLFGKCFYLFYLLPSTFAYGFNIDRQRKARKMETGL</sequence>
<keyword evidence="3" id="KW-1185">Reference proteome</keyword>
<evidence type="ECO:0000313" key="3">
    <source>
        <dbReference type="Proteomes" id="UP001620645"/>
    </source>
</evidence>
<dbReference type="Proteomes" id="UP001620645">
    <property type="component" value="Unassembled WGS sequence"/>
</dbReference>
<comment type="caution">
    <text evidence="2">The sequence shown here is derived from an EMBL/GenBank/DDBJ whole genome shotgun (WGS) entry which is preliminary data.</text>
</comment>
<protein>
    <submittedName>
        <fullName evidence="2">Uncharacterized protein</fullName>
    </submittedName>
</protein>
<evidence type="ECO:0000256" key="1">
    <source>
        <dbReference type="SAM" id="Phobius"/>
    </source>
</evidence>
<proteinExistence type="predicted"/>
<dbReference type="EMBL" id="JBICCN010000094">
    <property type="protein sequence ID" value="KAL3094369.1"/>
    <property type="molecule type" value="Genomic_DNA"/>
</dbReference>
<feature type="transmembrane region" description="Helical" evidence="1">
    <location>
        <begin position="91"/>
        <end position="111"/>
    </location>
</feature>
<gene>
    <name evidence="2" type="ORF">niasHS_004695</name>
</gene>
<feature type="transmembrane region" description="Helical" evidence="1">
    <location>
        <begin position="68"/>
        <end position="85"/>
    </location>
</feature>
<dbReference type="AlphaFoldDB" id="A0ABD2JUV2"/>
<organism evidence="2 3">
    <name type="scientific">Heterodera schachtii</name>
    <name type="common">Sugarbeet cyst nematode worm</name>
    <name type="synonym">Tylenchus schachtii</name>
    <dbReference type="NCBI Taxonomy" id="97005"/>
    <lineage>
        <taxon>Eukaryota</taxon>
        <taxon>Metazoa</taxon>
        <taxon>Ecdysozoa</taxon>
        <taxon>Nematoda</taxon>
        <taxon>Chromadorea</taxon>
        <taxon>Rhabditida</taxon>
        <taxon>Tylenchina</taxon>
        <taxon>Tylenchomorpha</taxon>
        <taxon>Tylenchoidea</taxon>
        <taxon>Heteroderidae</taxon>
        <taxon>Heteroderinae</taxon>
        <taxon>Heterodera</taxon>
    </lineage>
</organism>
<reference evidence="2 3" key="1">
    <citation type="submission" date="2024-10" db="EMBL/GenBank/DDBJ databases">
        <authorList>
            <person name="Kim D."/>
        </authorList>
    </citation>
    <scope>NUCLEOTIDE SEQUENCE [LARGE SCALE GENOMIC DNA]</scope>
    <source>
        <strain evidence="2">Taebaek</strain>
    </source>
</reference>
<keyword evidence="1" id="KW-0472">Membrane</keyword>
<keyword evidence="1" id="KW-0812">Transmembrane</keyword>
<name>A0ABD2JUV2_HETSC</name>
<evidence type="ECO:0000313" key="2">
    <source>
        <dbReference type="EMBL" id="KAL3094369.1"/>
    </source>
</evidence>
<keyword evidence="1" id="KW-1133">Transmembrane helix</keyword>